<protein>
    <submittedName>
        <fullName evidence="2">Heterodimeric efflux ABC transporter, permease/ATP-binding subunit 1</fullName>
    </submittedName>
</protein>
<feature type="compositionally biased region" description="Low complexity" evidence="1">
    <location>
        <begin position="9"/>
        <end position="42"/>
    </location>
</feature>
<sequence>GAAGPAPGGPRRPAAQAPLQRQPVAVAVLPAALPDAVPADGALRGRRHRRDDRRPAGHQGRHRRPDRRLGPGRAVRARPAGPDPRCRRGRADVPAPVDRLPGDERRRVRRPHRPLREAAAAADGLPRPLALRSAAVADHERPGHHPPVPRLRAAVHPHQHRPDPRDHGDPAQPLLAARPRRAGLDGADHLAVPAQRARVHPALAQDAGPERRRRLDHRGGGLRAPRHQVLRSRPARVRQVRRPGRAAVRLLGGARPAERALLDDARGDPQHHPHRRAGPRGRRGRPAEDHAGHPGRLHHLDAVPGLAGHRPGLPAGAGAGVDDGGRPDRGDLRLRERDHRRGAEPRAGPGPAPLRGRRVPLRRLRHRRAAPPRPRHRPGRDRRPGRRDRVGQEHPHHARAAAVRRDRRPDHHRRRRRPRPAARRAPPGGGDRLRGPDAVLHVGAGEPDAGSAGRQRGRRRGGDRGRPGALRARPPVGPRDPDRRAGDEPVRRPAAAARARPRGAGQAGRAGPGRHPVRPRHPHRGAGGGGAQAGAGRRHRHRRRAPRLDGAAGRPGRHAVRRHDHRRRPAHRPAGGGPRVPGAALGGVRGRPGRAPAGGGAM</sequence>
<evidence type="ECO:0000313" key="2">
    <source>
        <dbReference type="EMBL" id="CAA9293129.1"/>
    </source>
</evidence>
<name>A0A6J4K1H2_9ACTN</name>
<accession>A0A6J4K1H2</accession>
<dbReference type="GO" id="GO:0005524">
    <property type="term" value="F:ATP binding"/>
    <property type="evidence" value="ECO:0007669"/>
    <property type="project" value="UniProtKB-KW"/>
</dbReference>
<keyword evidence="2" id="KW-0547">Nucleotide-binding</keyword>
<feature type="compositionally biased region" description="Low complexity" evidence="1">
    <location>
        <begin position="304"/>
        <end position="314"/>
    </location>
</feature>
<feature type="compositionally biased region" description="Basic residues" evidence="1">
    <location>
        <begin position="410"/>
        <end position="422"/>
    </location>
</feature>
<organism evidence="2">
    <name type="scientific">uncultured Friedmanniella sp</name>
    <dbReference type="NCBI Taxonomy" id="335381"/>
    <lineage>
        <taxon>Bacteria</taxon>
        <taxon>Bacillati</taxon>
        <taxon>Actinomycetota</taxon>
        <taxon>Actinomycetes</taxon>
        <taxon>Propionibacteriales</taxon>
        <taxon>Nocardioidaceae</taxon>
        <taxon>Friedmanniella</taxon>
        <taxon>environmental samples</taxon>
    </lineage>
</organism>
<proteinExistence type="predicted"/>
<feature type="compositionally biased region" description="Gly residues" evidence="1">
    <location>
        <begin position="574"/>
        <end position="602"/>
    </location>
</feature>
<feature type="compositionally biased region" description="Basic residues" evidence="1">
    <location>
        <begin position="555"/>
        <end position="571"/>
    </location>
</feature>
<feature type="compositionally biased region" description="Basic residues" evidence="1">
    <location>
        <begin position="515"/>
        <end position="524"/>
    </location>
</feature>
<gene>
    <name evidence="2" type="ORF">AVDCRST_MAG48-703</name>
</gene>
<feature type="compositionally biased region" description="Basic and acidic residues" evidence="1">
    <location>
        <begin position="160"/>
        <end position="169"/>
    </location>
</feature>
<keyword evidence="2" id="KW-0067">ATP-binding</keyword>
<evidence type="ECO:0000256" key="1">
    <source>
        <dbReference type="SAM" id="MobiDB-lite"/>
    </source>
</evidence>
<feature type="compositionally biased region" description="Low complexity" evidence="1">
    <location>
        <begin position="492"/>
        <end position="504"/>
    </location>
</feature>
<feature type="compositionally biased region" description="Basic and acidic residues" evidence="1">
    <location>
        <begin position="479"/>
        <end position="491"/>
    </location>
</feature>
<dbReference type="EMBL" id="CADCTS010000105">
    <property type="protein sequence ID" value="CAA9293129.1"/>
    <property type="molecule type" value="Genomic_DNA"/>
</dbReference>
<feature type="non-terminal residue" evidence="2">
    <location>
        <position position="602"/>
    </location>
</feature>
<feature type="compositionally biased region" description="Basic and acidic residues" evidence="1">
    <location>
        <begin position="323"/>
        <end position="344"/>
    </location>
</feature>
<reference evidence="2" key="1">
    <citation type="submission" date="2020-02" db="EMBL/GenBank/DDBJ databases">
        <authorList>
            <person name="Meier V. D."/>
        </authorList>
    </citation>
    <scope>NUCLEOTIDE SEQUENCE</scope>
    <source>
        <strain evidence="2">AVDCRST_MAG48</strain>
    </source>
</reference>
<feature type="compositionally biased region" description="Basic residues" evidence="1">
    <location>
        <begin position="355"/>
        <end position="386"/>
    </location>
</feature>
<feature type="region of interest" description="Disordered" evidence="1">
    <location>
        <begin position="262"/>
        <end position="602"/>
    </location>
</feature>
<feature type="compositionally biased region" description="Basic and acidic residues" evidence="1">
    <location>
        <begin position="262"/>
        <end position="271"/>
    </location>
</feature>
<feature type="region of interest" description="Disordered" evidence="1">
    <location>
        <begin position="1"/>
        <end position="172"/>
    </location>
</feature>
<dbReference type="AlphaFoldDB" id="A0A6J4K1H2"/>
<feature type="compositionally biased region" description="Basic residues" evidence="1">
    <location>
        <begin position="272"/>
        <end position="284"/>
    </location>
</feature>
<feature type="compositionally biased region" description="Basic residues" evidence="1">
    <location>
        <begin position="536"/>
        <end position="545"/>
    </location>
</feature>
<feature type="non-terminal residue" evidence="2">
    <location>
        <position position="1"/>
    </location>
</feature>
<feature type="region of interest" description="Disordered" evidence="1">
    <location>
        <begin position="202"/>
        <end position="227"/>
    </location>
</feature>